<name>A0A014MCV8_9GAMM</name>
<dbReference type="RefSeq" id="WP_034936142.1">
    <property type="nucleotide sequence ID" value="NZ_JFHN01000042.1"/>
</dbReference>
<dbReference type="Pfam" id="PF00563">
    <property type="entry name" value="EAL"/>
    <property type="match status" value="1"/>
</dbReference>
<evidence type="ECO:0000259" key="1">
    <source>
        <dbReference type="Pfam" id="PF00563"/>
    </source>
</evidence>
<dbReference type="SUPFAM" id="SSF141868">
    <property type="entry name" value="EAL domain-like"/>
    <property type="match status" value="1"/>
</dbReference>
<dbReference type="Proteomes" id="UP000019918">
    <property type="component" value="Unassembled WGS sequence"/>
</dbReference>
<dbReference type="STRING" id="69222.BG55_08120"/>
<accession>A0A014MCV8</accession>
<protein>
    <submittedName>
        <fullName evidence="2">Diguanylate phosphodiesterase</fullName>
    </submittedName>
</protein>
<dbReference type="OrthoDB" id="8552213at2"/>
<dbReference type="EMBL" id="JFHN01000042">
    <property type="protein sequence ID" value="EXU75904.1"/>
    <property type="molecule type" value="Genomic_DNA"/>
</dbReference>
<feature type="domain" description="EAL" evidence="1">
    <location>
        <begin position="13"/>
        <end position="224"/>
    </location>
</feature>
<keyword evidence="3" id="KW-1185">Reference proteome</keyword>
<reference evidence="2 3" key="1">
    <citation type="submission" date="2014-02" db="EMBL/GenBank/DDBJ databases">
        <title>Draft genome of Erwinia mallotivora strain BT-MARDI, a papaya dieback pathogen.</title>
        <authorList>
            <person name="Redzuan R."/>
            <person name="Abu Bakar N."/>
            <person name="Badrun R."/>
            <person name="Mohd Raih M.F."/>
            <person name="Rozano L."/>
            <person name="Mat Amin N."/>
        </authorList>
    </citation>
    <scope>NUCLEOTIDE SEQUENCE [LARGE SCALE GENOMIC DNA]</scope>
    <source>
        <strain evidence="2 3">BT-MARDI</strain>
    </source>
</reference>
<comment type="caution">
    <text evidence="2">The sequence shown here is derived from an EMBL/GenBank/DDBJ whole genome shotgun (WGS) entry which is preliminary data.</text>
</comment>
<evidence type="ECO:0000313" key="3">
    <source>
        <dbReference type="Proteomes" id="UP000019918"/>
    </source>
</evidence>
<dbReference type="Gene3D" id="3.20.20.450">
    <property type="entry name" value="EAL domain"/>
    <property type="match status" value="1"/>
</dbReference>
<evidence type="ECO:0000313" key="2">
    <source>
        <dbReference type="EMBL" id="EXU75904.1"/>
    </source>
</evidence>
<sequence length="251" mass="28246">MKVHLEADYKSYTTFSPTYSFGGQLISVGVLTHFMHTSANVAIPQDLLLPQLNQTQRITLLQTQLNIIEKHADFFLRHDVKVALKADEILAVAILENEFVTRRLAALKWIEIEINENFPDLKQGKDNPCLFALSQLFDLSLENYGAGKSPSKAIYDNLFTSIKLDKGFVQHNIKRLSFKPFITALLEHIRPHCQSVIVQGIEDPSLFKEVSHFDFHGIQSSLFAPVSEEALYSLIAPPAELSGLRPLITPC</sequence>
<dbReference type="AlphaFoldDB" id="A0A014MCV8"/>
<dbReference type="PATRIC" id="fig|69222.5.peg.1666"/>
<dbReference type="InterPro" id="IPR035919">
    <property type="entry name" value="EAL_sf"/>
</dbReference>
<gene>
    <name evidence="2" type="ORF">BG55_08120</name>
</gene>
<organism evidence="2 3">
    <name type="scientific">Erwinia mallotivora</name>
    <dbReference type="NCBI Taxonomy" id="69222"/>
    <lineage>
        <taxon>Bacteria</taxon>
        <taxon>Pseudomonadati</taxon>
        <taxon>Pseudomonadota</taxon>
        <taxon>Gammaproteobacteria</taxon>
        <taxon>Enterobacterales</taxon>
        <taxon>Erwiniaceae</taxon>
        <taxon>Erwinia</taxon>
    </lineage>
</organism>
<proteinExistence type="predicted"/>
<dbReference type="InterPro" id="IPR001633">
    <property type="entry name" value="EAL_dom"/>
</dbReference>